<accession>A0AAW9CUP0</accession>
<dbReference type="EMBL" id="QXCT01000001">
    <property type="protein sequence ID" value="MDW9252394.1"/>
    <property type="molecule type" value="Genomic_DNA"/>
</dbReference>
<organism evidence="1 2">
    <name type="scientific">Burkholderia thailandensis</name>
    <dbReference type="NCBI Taxonomy" id="57975"/>
    <lineage>
        <taxon>Bacteria</taxon>
        <taxon>Pseudomonadati</taxon>
        <taxon>Pseudomonadota</taxon>
        <taxon>Betaproteobacteria</taxon>
        <taxon>Burkholderiales</taxon>
        <taxon>Burkholderiaceae</taxon>
        <taxon>Burkholderia</taxon>
        <taxon>pseudomallei group</taxon>
    </lineage>
</organism>
<comment type="caution">
    <text evidence="1">The sequence shown here is derived from an EMBL/GenBank/DDBJ whole genome shotgun (WGS) entry which is preliminary data.</text>
</comment>
<dbReference type="Proteomes" id="UP001272137">
    <property type="component" value="Unassembled WGS sequence"/>
</dbReference>
<dbReference type="AlphaFoldDB" id="A0AAW9CUP0"/>
<proteinExistence type="predicted"/>
<gene>
    <name evidence="1" type="ORF">C7S16_4602</name>
</gene>
<reference evidence="1" key="1">
    <citation type="submission" date="2018-08" db="EMBL/GenBank/DDBJ databases">
        <title>Identification of Burkholderia cepacia strains that express a Burkholderia pseudomallei-like capsular polysaccharide.</title>
        <authorList>
            <person name="Burtnick M.N."/>
            <person name="Vongsouvath M."/>
            <person name="Newton P."/>
            <person name="Wuthiekanun V."/>
            <person name="Limmathurotsakul D."/>
            <person name="Brett P.J."/>
            <person name="Chantratita N."/>
            <person name="Dance D.A."/>
        </authorList>
    </citation>
    <scope>NUCLEOTIDE SEQUENCE</scope>
    <source>
        <strain evidence="1">SBXCC001</strain>
    </source>
</reference>
<evidence type="ECO:0000313" key="1">
    <source>
        <dbReference type="EMBL" id="MDW9252394.1"/>
    </source>
</evidence>
<evidence type="ECO:0000313" key="2">
    <source>
        <dbReference type="Proteomes" id="UP001272137"/>
    </source>
</evidence>
<sequence>MRRRVPACPRAWAAAHRVSCIACRACSYISMSVCPRIALSDARAVLSVHVASVVKGNRIPGSGCGAALVHGARRVIAA</sequence>
<name>A0AAW9CUP0_BURTH</name>
<protein>
    <submittedName>
        <fullName evidence="1">Uncharacterized protein</fullName>
    </submittedName>
</protein>